<accession>A0A2N6CWM5</accession>
<evidence type="ECO:0000256" key="1">
    <source>
        <dbReference type="ARBA" id="ARBA00022729"/>
    </source>
</evidence>
<sequence length="197" mass="22518">MKNRVMRLRYSSSPSAPHFKHQEIKLKKSVLSILAILLFSLISVANAADFKVGVVDLNKVMEKSPQSEAISNSLKKEFQARDQDLIAKAKQLKQLEDKLARDAAVMSAEEAKRLENDIRSRRRQLTTSRAEFREDANLRRNEAVNRLLRKVGEVVSQIGEEEKVDVIMTDGVAYFNKRVDLTTKVLQRLEELHKTSK</sequence>
<dbReference type="RefSeq" id="WP_273438987.1">
    <property type="nucleotide sequence ID" value="NZ_PKUN01000010.1"/>
</dbReference>
<dbReference type="GO" id="GO:0050821">
    <property type="term" value="P:protein stabilization"/>
    <property type="evidence" value="ECO:0007669"/>
    <property type="project" value="TreeGrafter"/>
</dbReference>
<dbReference type="InterPro" id="IPR024930">
    <property type="entry name" value="Skp_dom_sf"/>
</dbReference>
<keyword evidence="3" id="KW-0175">Coiled coil</keyword>
<dbReference type="InterPro" id="IPR005632">
    <property type="entry name" value="Chaperone_Skp"/>
</dbReference>
<dbReference type="GO" id="GO:0051082">
    <property type="term" value="F:unfolded protein binding"/>
    <property type="evidence" value="ECO:0007669"/>
    <property type="project" value="InterPro"/>
</dbReference>
<dbReference type="Proteomes" id="UP000235015">
    <property type="component" value="Unassembled WGS sequence"/>
</dbReference>
<dbReference type="EMBL" id="PKUN01000010">
    <property type="protein sequence ID" value="PLX61690.1"/>
    <property type="molecule type" value="Genomic_DNA"/>
</dbReference>
<dbReference type="GO" id="GO:0005829">
    <property type="term" value="C:cytosol"/>
    <property type="evidence" value="ECO:0007669"/>
    <property type="project" value="TreeGrafter"/>
</dbReference>
<evidence type="ECO:0000256" key="2">
    <source>
        <dbReference type="PIRNR" id="PIRNR002094"/>
    </source>
</evidence>
<evidence type="ECO:0008006" key="6">
    <source>
        <dbReference type="Google" id="ProtNLM"/>
    </source>
</evidence>
<evidence type="ECO:0000313" key="4">
    <source>
        <dbReference type="EMBL" id="PLX61690.1"/>
    </source>
</evidence>
<comment type="caution">
    <text evidence="4">The sequence shown here is derived from an EMBL/GenBank/DDBJ whole genome shotgun (WGS) entry which is preliminary data.</text>
</comment>
<dbReference type="PANTHER" id="PTHR35089:SF1">
    <property type="entry name" value="CHAPERONE PROTEIN SKP"/>
    <property type="match status" value="1"/>
</dbReference>
<gene>
    <name evidence="4" type="ORF">C0630_09090</name>
</gene>
<keyword evidence="1" id="KW-0732">Signal</keyword>
<dbReference type="PIRSF" id="PIRSF002094">
    <property type="entry name" value="OMP26_Skp"/>
    <property type="match status" value="1"/>
</dbReference>
<dbReference type="SMART" id="SM00935">
    <property type="entry name" value="OmpH"/>
    <property type="match status" value="1"/>
</dbReference>
<dbReference type="Pfam" id="PF03938">
    <property type="entry name" value="OmpH"/>
    <property type="match status" value="1"/>
</dbReference>
<reference evidence="4 5" key="1">
    <citation type="submission" date="2017-11" db="EMBL/GenBank/DDBJ databases">
        <title>Genome-resolved metagenomics identifies genetic mobility, metabolic interactions, and unexpected diversity in perchlorate-reducing communities.</title>
        <authorList>
            <person name="Barnum T.P."/>
            <person name="Figueroa I.A."/>
            <person name="Carlstrom C.I."/>
            <person name="Lucas L.N."/>
            <person name="Engelbrektson A.L."/>
            <person name="Coates J.D."/>
        </authorList>
    </citation>
    <scope>NUCLEOTIDE SEQUENCE [LARGE SCALE GENOMIC DNA]</scope>
    <source>
        <strain evidence="4">BM301</strain>
    </source>
</reference>
<comment type="similarity">
    <text evidence="2">Belongs to the skp family.</text>
</comment>
<name>A0A2N6CWM5_9GAMM</name>
<proteinExistence type="inferred from homology"/>
<dbReference type="AlphaFoldDB" id="A0A2N6CWM5"/>
<organism evidence="4 5">
    <name type="scientific">Sedimenticola selenatireducens</name>
    <dbReference type="NCBI Taxonomy" id="191960"/>
    <lineage>
        <taxon>Bacteria</taxon>
        <taxon>Pseudomonadati</taxon>
        <taxon>Pseudomonadota</taxon>
        <taxon>Gammaproteobacteria</taxon>
        <taxon>Chromatiales</taxon>
        <taxon>Sedimenticolaceae</taxon>
        <taxon>Sedimenticola</taxon>
    </lineage>
</organism>
<dbReference type="SUPFAM" id="SSF111384">
    <property type="entry name" value="OmpH-like"/>
    <property type="match status" value="1"/>
</dbReference>
<evidence type="ECO:0000313" key="5">
    <source>
        <dbReference type="Proteomes" id="UP000235015"/>
    </source>
</evidence>
<dbReference type="PANTHER" id="PTHR35089">
    <property type="entry name" value="CHAPERONE PROTEIN SKP"/>
    <property type="match status" value="1"/>
</dbReference>
<protein>
    <recommendedName>
        <fullName evidence="6">OmpH family outer membrane protein</fullName>
    </recommendedName>
</protein>
<feature type="coiled-coil region" evidence="3">
    <location>
        <begin position="92"/>
        <end position="131"/>
    </location>
</feature>
<dbReference type="STRING" id="1111735.GCA_000428045_03840"/>
<dbReference type="Gene3D" id="3.30.910.20">
    <property type="entry name" value="Skp domain"/>
    <property type="match status" value="1"/>
</dbReference>
<evidence type="ECO:0000256" key="3">
    <source>
        <dbReference type="SAM" id="Coils"/>
    </source>
</evidence>